<evidence type="ECO:0000256" key="15">
    <source>
        <dbReference type="PROSITE-ProRule" id="PRU01091"/>
    </source>
</evidence>
<sequence length="223" mass="25697">MFRILVVEDDNGIRMLMEDALADAGYEPVLACNGLEALEVLESKHIDLIILDIMMPKMDGYELLRQIRESGMDMPVLLVTAKQTLSDKKKGFLLGADDYMVKPFEEEEMLLRVAALLRRAKILTERKLTVGSTELIYDSLTVISNGTAQTLPKKEFLLLYKLLSFNNKTFTRRQLMDEIWDLDTESDEHTVNVHINKLRDRFRDNHDFEIVTVRGLGYKAVKR</sequence>
<dbReference type="eggNOG" id="COG0745">
    <property type="taxonomic scope" value="Bacteria"/>
</dbReference>
<evidence type="ECO:0000256" key="9">
    <source>
        <dbReference type="ARBA" id="ARBA00023159"/>
    </source>
</evidence>
<evidence type="ECO:0000313" key="18">
    <source>
        <dbReference type="EMBL" id="EDN00759.1"/>
    </source>
</evidence>
<keyword evidence="4 14" id="KW-0597">Phosphoprotein</keyword>
<dbReference type="PROSITE" id="PS51755">
    <property type="entry name" value="OMPR_PHOB"/>
    <property type="match status" value="1"/>
</dbReference>
<dbReference type="SUPFAM" id="SSF52172">
    <property type="entry name" value="CheY-like"/>
    <property type="match status" value="1"/>
</dbReference>
<comment type="function">
    <text evidence="12">Member of the two-component regulatory system HssS/HssR involved in intracellular heme homeostasis and tempering of staphylococcal virulence. Phosphorylated HssR binds to a direct repeat sequence within hrtAB promoter and activates the expression of hrtAB, an efflux pump, in response to extracellular heme, hemin, hemoglobin or blood.</text>
</comment>
<keyword evidence="5" id="KW-0902">Two-component regulatory system</keyword>
<dbReference type="RefSeq" id="WP_006572073.1">
    <property type="nucleotide sequence ID" value="NZ_AAXG02000010.1"/>
</dbReference>
<accession>A6NTJ6</accession>
<protein>
    <recommendedName>
        <fullName evidence="13">Heme response regulator HssR</fullName>
    </recommendedName>
    <alternativeName>
        <fullName evidence="2">Stage 0 sporulation protein A homolog</fullName>
    </alternativeName>
</protein>
<dbReference type="PANTHER" id="PTHR48111:SF49">
    <property type="entry name" value="HEME RESPONSE REGULATOR HSSR"/>
    <property type="match status" value="1"/>
</dbReference>
<dbReference type="Gene3D" id="6.10.250.690">
    <property type="match status" value="1"/>
</dbReference>
<evidence type="ECO:0000256" key="10">
    <source>
        <dbReference type="ARBA" id="ARBA00023163"/>
    </source>
</evidence>
<dbReference type="PROSITE" id="PS50110">
    <property type="entry name" value="RESPONSE_REGULATORY"/>
    <property type="match status" value="1"/>
</dbReference>
<dbReference type="Gene3D" id="3.40.50.2300">
    <property type="match status" value="1"/>
</dbReference>
<evidence type="ECO:0000256" key="3">
    <source>
        <dbReference type="ARBA" id="ARBA00022490"/>
    </source>
</evidence>
<keyword evidence="9" id="KW-0010">Activator</keyword>
<dbReference type="AlphaFoldDB" id="A6NTJ6"/>
<organism evidence="18 19">
    <name type="scientific">Pseudoflavonifractor capillosus ATCC 29799</name>
    <dbReference type="NCBI Taxonomy" id="411467"/>
    <lineage>
        <taxon>Bacteria</taxon>
        <taxon>Bacillati</taxon>
        <taxon>Bacillota</taxon>
        <taxon>Clostridia</taxon>
        <taxon>Eubacteriales</taxon>
        <taxon>Oscillospiraceae</taxon>
        <taxon>Pseudoflavonifractor</taxon>
    </lineage>
</organism>
<dbReference type="GO" id="GO:0005829">
    <property type="term" value="C:cytosol"/>
    <property type="evidence" value="ECO:0007669"/>
    <property type="project" value="TreeGrafter"/>
</dbReference>
<keyword evidence="7" id="KW-0843">Virulence</keyword>
<evidence type="ECO:0000256" key="8">
    <source>
        <dbReference type="ARBA" id="ARBA00023125"/>
    </source>
</evidence>
<dbReference type="SMART" id="SM00862">
    <property type="entry name" value="Trans_reg_C"/>
    <property type="match status" value="1"/>
</dbReference>
<comment type="function">
    <text evidence="11">May play the central regulatory role in sporulation. It may be an element of the effector pathway responsible for the activation of sporulation genes in response to nutritional stress. Spo0A may act in concert with spo0H (a sigma factor) to control the expression of some genes that are critical to the sporulation process.</text>
</comment>
<evidence type="ECO:0000259" key="17">
    <source>
        <dbReference type="PROSITE" id="PS51755"/>
    </source>
</evidence>
<dbReference type="Proteomes" id="UP000003639">
    <property type="component" value="Unassembled WGS sequence"/>
</dbReference>
<dbReference type="CDD" id="cd00383">
    <property type="entry name" value="trans_reg_C"/>
    <property type="match status" value="1"/>
</dbReference>
<dbReference type="STRING" id="411467.BACCAP_01525"/>
<evidence type="ECO:0000256" key="4">
    <source>
        <dbReference type="ARBA" id="ARBA00022553"/>
    </source>
</evidence>
<evidence type="ECO:0000256" key="7">
    <source>
        <dbReference type="ARBA" id="ARBA00023026"/>
    </source>
</evidence>
<evidence type="ECO:0000256" key="11">
    <source>
        <dbReference type="ARBA" id="ARBA00024867"/>
    </source>
</evidence>
<evidence type="ECO:0000256" key="1">
    <source>
        <dbReference type="ARBA" id="ARBA00004496"/>
    </source>
</evidence>
<dbReference type="GO" id="GO:0006355">
    <property type="term" value="P:regulation of DNA-templated transcription"/>
    <property type="evidence" value="ECO:0007669"/>
    <property type="project" value="InterPro"/>
</dbReference>
<dbReference type="GO" id="GO:0032993">
    <property type="term" value="C:protein-DNA complex"/>
    <property type="evidence" value="ECO:0007669"/>
    <property type="project" value="TreeGrafter"/>
</dbReference>
<keyword evidence="6" id="KW-0805">Transcription regulation</keyword>
<dbReference type="InterPro" id="IPR011006">
    <property type="entry name" value="CheY-like_superfamily"/>
</dbReference>
<evidence type="ECO:0000313" key="19">
    <source>
        <dbReference type="Proteomes" id="UP000003639"/>
    </source>
</evidence>
<dbReference type="Pfam" id="PF00486">
    <property type="entry name" value="Trans_reg_C"/>
    <property type="match status" value="1"/>
</dbReference>
<name>A6NTJ6_9FIRM</name>
<dbReference type="EMBL" id="AAXG02000010">
    <property type="protein sequence ID" value="EDN00759.1"/>
    <property type="molecule type" value="Genomic_DNA"/>
</dbReference>
<dbReference type="Pfam" id="PF00072">
    <property type="entry name" value="Response_reg"/>
    <property type="match status" value="1"/>
</dbReference>
<feature type="DNA-binding region" description="OmpR/PhoB-type" evidence="15">
    <location>
        <begin position="125"/>
        <end position="222"/>
    </location>
</feature>
<comment type="subcellular location">
    <subcellularLocation>
        <location evidence="1">Cytoplasm</location>
    </subcellularLocation>
</comment>
<evidence type="ECO:0000256" key="14">
    <source>
        <dbReference type="PROSITE-ProRule" id="PRU00169"/>
    </source>
</evidence>
<evidence type="ECO:0000256" key="6">
    <source>
        <dbReference type="ARBA" id="ARBA00023015"/>
    </source>
</evidence>
<feature type="domain" description="Response regulatory" evidence="16">
    <location>
        <begin position="3"/>
        <end position="117"/>
    </location>
</feature>
<evidence type="ECO:0000256" key="5">
    <source>
        <dbReference type="ARBA" id="ARBA00023012"/>
    </source>
</evidence>
<dbReference type="PANTHER" id="PTHR48111">
    <property type="entry name" value="REGULATOR OF RPOS"/>
    <property type="match status" value="1"/>
</dbReference>
<dbReference type="InterPro" id="IPR001867">
    <property type="entry name" value="OmpR/PhoB-type_DNA-bd"/>
</dbReference>
<dbReference type="InterPro" id="IPR001789">
    <property type="entry name" value="Sig_transdc_resp-reg_receiver"/>
</dbReference>
<comment type="caution">
    <text evidence="18">The sequence shown here is derived from an EMBL/GenBank/DDBJ whole genome shotgun (WGS) entry which is preliminary data.</text>
</comment>
<dbReference type="GO" id="GO:0000156">
    <property type="term" value="F:phosphorelay response regulator activity"/>
    <property type="evidence" value="ECO:0007669"/>
    <property type="project" value="TreeGrafter"/>
</dbReference>
<dbReference type="OrthoDB" id="9790442at2"/>
<dbReference type="SMART" id="SM00448">
    <property type="entry name" value="REC"/>
    <property type="match status" value="1"/>
</dbReference>
<dbReference type="Gene3D" id="1.10.10.10">
    <property type="entry name" value="Winged helix-like DNA-binding domain superfamily/Winged helix DNA-binding domain"/>
    <property type="match status" value="1"/>
</dbReference>
<proteinExistence type="predicted"/>
<evidence type="ECO:0000256" key="2">
    <source>
        <dbReference type="ARBA" id="ARBA00018672"/>
    </source>
</evidence>
<evidence type="ECO:0000259" key="16">
    <source>
        <dbReference type="PROSITE" id="PS50110"/>
    </source>
</evidence>
<feature type="modified residue" description="4-aspartylphosphate" evidence="14">
    <location>
        <position position="52"/>
    </location>
</feature>
<dbReference type="InterPro" id="IPR036388">
    <property type="entry name" value="WH-like_DNA-bd_sf"/>
</dbReference>
<keyword evidence="10" id="KW-0804">Transcription</keyword>
<keyword evidence="8 15" id="KW-0238">DNA-binding</keyword>
<dbReference type="CDD" id="cd17574">
    <property type="entry name" value="REC_OmpR"/>
    <property type="match status" value="1"/>
</dbReference>
<keyword evidence="3" id="KW-0963">Cytoplasm</keyword>
<evidence type="ECO:0000256" key="12">
    <source>
        <dbReference type="ARBA" id="ARBA00037471"/>
    </source>
</evidence>
<reference evidence="18 19" key="2">
    <citation type="submission" date="2007-06" db="EMBL/GenBank/DDBJ databases">
        <title>Draft genome sequence of Pseudoflavonifractor capillosus ATCC 29799.</title>
        <authorList>
            <person name="Sudarsanam P."/>
            <person name="Ley R."/>
            <person name="Guruge J."/>
            <person name="Turnbaugh P.J."/>
            <person name="Mahowald M."/>
            <person name="Liep D."/>
            <person name="Gordon J."/>
        </authorList>
    </citation>
    <scope>NUCLEOTIDE SEQUENCE [LARGE SCALE GENOMIC DNA]</scope>
    <source>
        <strain evidence="18 19">ATCC 29799</strain>
    </source>
</reference>
<reference evidence="18 19" key="1">
    <citation type="submission" date="2007-04" db="EMBL/GenBank/DDBJ databases">
        <authorList>
            <person name="Fulton L."/>
            <person name="Clifton S."/>
            <person name="Fulton B."/>
            <person name="Xu J."/>
            <person name="Minx P."/>
            <person name="Pepin K.H."/>
            <person name="Johnson M."/>
            <person name="Thiruvilangam P."/>
            <person name="Bhonagiri V."/>
            <person name="Nash W.E."/>
            <person name="Mardis E.R."/>
            <person name="Wilson R.K."/>
        </authorList>
    </citation>
    <scope>NUCLEOTIDE SEQUENCE [LARGE SCALE GENOMIC DNA]</scope>
    <source>
        <strain evidence="18 19">ATCC 29799</strain>
    </source>
</reference>
<keyword evidence="19" id="KW-1185">Reference proteome</keyword>
<dbReference type="FunFam" id="3.40.50.2300:FF:000001">
    <property type="entry name" value="DNA-binding response regulator PhoB"/>
    <property type="match status" value="1"/>
</dbReference>
<dbReference type="GO" id="GO:0000976">
    <property type="term" value="F:transcription cis-regulatory region binding"/>
    <property type="evidence" value="ECO:0007669"/>
    <property type="project" value="TreeGrafter"/>
</dbReference>
<feature type="domain" description="OmpR/PhoB-type" evidence="17">
    <location>
        <begin position="125"/>
        <end position="222"/>
    </location>
</feature>
<evidence type="ECO:0000256" key="13">
    <source>
        <dbReference type="ARBA" id="ARBA00039976"/>
    </source>
</evidence>
<gene>
    <name evidence="18" type="ORF">BACCAP_01525</name>
</gene>
<dbReference type="InterPro" id="IPR039420">
    <property type="entry name" value="WalR-like"/>
</dbReference>